<sequence length="226" mass="25642">MQNSQPTDPSDSLATSPPETLMNWSIKARLIAPKDLRNGILAITIGMLGVAGMLSWLGGDNWVYGICAVMYVLMLLLLTVRTHLSFQLTRDGITISKYVRSDRAARITIVVVVVIEAVVMLWLAVATGTWWLLLTPLFIAYILLTREMAPPSPEACTEHEHGPGWEQYRYLTIDRKRRILVPHISELSIGFELRLPDMAMFEECLALLRELLPAQVEYLERDWEYA</sequence>
<evidence type="ECO:0000256" key="1">
    <source>
        <dbReference type="SAM" id="Phobius"/>
    </source>
</evidence>
<evidence type="ECO:0000313" key="3">
    <source>
        <dbReference type="Proteomes" id="UP000255177"/>
    </source>
</evidence>
<feature type="transmembrane region" description="Helical" evidence="1">
    <location>
        <begin position="104"/>
        <end position="122"/>
    </location>
</feature>
<accession>A0A380T227</accession>
<dbReference type="RefSeq" id="WP_148708548.1">
    <property type="nucleotide sequence ID" value="NZ_CBCSFG010000020.1"/>
</dbReference>
<feature type="transmembrane region" description="Helical" evidence="1">
    <location>
        <begin position="63"/>
        <end position="84"/>
    </location>
</feature>
<dbReference type="EMBL" id="UIDD01000009">
    <property type="protein sequence ID" value="SUQ64073.1"/>
    <property type="molecule type" value="Genomic_DNA"/>
</dbReference>
<name>A0A380T227_9PSED</name>
<keyword evidence="1" id="KW-0472">Membrane</keyword>
<gene>
    <name evidence="2" type="ORF">CCOS864_03527</name>
</gene>
<dbReference type="Proteomes" id="UP000255177">
    <property type="component" value="Unassembled WGS sequence"/>
</dbReference>
<feature type="transmembrane region" description="Helical" evidence="1">
    <location>
        <begin position="39"/>
        <end position="57"/>
    </location>
</feature>
<keyword evidence="1" id="KW-1133">Transmembrane helix</keyword>
<keyword evidence="1" id="KW-0812">Transmembrane</keyword>
<reference evidence="3" key="1">
    <citation type="submission" date="2018-07" db="EMBL/GenBank/DDBJ databases">
        <authorList>
            <person name="Blom J."/>
        </authorList>
    </citation>
    <scope>NUCLEOTIDE SEQUENCE [LARGE SCALE GENOMIC DNA]</scope>
    <source>
        <strain evidence="3">CCOS 864</strain>
    </source>
</reference>
<evidence type="ECO:0000313" key="2">
    <source>
        <dbReference type="EMBL" id="SUQ64073.1"/>
    </source>
</evidence>
<organism evidence="2 3">
    <name type="scientific">Pseudomonas wadenswilerensis</name>
    <dbReference type="NCBI Taxonomy" id="1785161"/>
    <lineage>
        <taxon>Bacteria</taxon>
        <taxon>Pseudomonadati</taxon>
        <taxon>Pseudomonadota</taxon>
        <taxon>Gammaproteobacteria</taxon>
        <taxon>Pseudomonadales</taxon>
        <taxon>Pseudomonadaceae</taxon>
        <taxon>Pseudomonas</taxon>
    </lineage>
</organism>
<protein>
    <submittedName>
        <fullName evidence="2">Uncharacterized protein</fullName>
    </submittedName>
</protein>
<dbReference type="AlphaFoldDB" id="A0A380T227"/>
<proteinExistence type="predicted"/>
<keyword evidence="3" id="KW-1185">Reference proteome</keyword>